<proteinExistence type="inferred from homology"/>
<evidence type="ECO:0000256" key="2">
    <source>
        <dbReference type="ARBA" id="ARBA00022490"/>
    </source>
</evidence>
<organism evidence="8 9">
    <name type="scientific">Lederbergia ruris</name>
    <dbReference type="NCBI Taxonomy" id="217495"/>
    <lineage>
        <taxon>Bacteria</taxon>
        <taxon>Bacillati</taxon>
        <taxon>Bacillota</taxon>
        <taxon>Bacilli</taxon>
        <taxon>Bacillales</taxon>
        <taxon>Bacillaceae</taxon>
        <taxon>Lederbergia</taxon>
    </lineage>
</organism>
<reference evidence="8 9" key="1">
    <citation type="submission" date="2021-03" db="EMBL/GenBank/DDBJ databases">
        <title>Antimicrobial resistance genes in bacteria isolated from Japanese honey, and their potential for conferring macrolide and lincosamide resistance in the American foulbrood pathogen Paenibacillus larvae.</title>
        <authorList>
            <person name="Okamoto M."/>
            <person name="Kumagai M."/>
            <person name="Kanamori H."/>
            <person name="Takamatsu D."/>
        </authorList>
    </citation>
    <scope>NUCLEOTIDE SEQUENCE [LARGE SCALE GENOMIC DNA]</scope>
    <source>
        <strain evidence="8 9">J8TS2</strain>
    </source>
</reference>
<keyword evidence="9" id="KW-1185">Reference proteome</keyword>
<dbReference type="RefSeq" id="WP_158320865.1">
    <property type="nucleotide sequence ID" value="NZ_BORB01000023.1"/>
</dbReference>
<keyword evidence="3" id="KW-1005">Bacterial flagellum biogenesis</keyword>
<sequence length="116" mass="13557">MNDLQKCLALTEKIIVLAQTTNDEQRDTIIEKIEQLLRQRSTFFAKLQAPYSDEEKELGKALLARDREMNALLKQYLKVIQKDLETLDRKKKSVSHYSNPYAATDSLDGMFYDKRQ</sequence>
<dbReference type="EMBL" id="BORB01000023">
    <property type="protein sequence ID" value="GIN58411.1"/>
    <property type="molecule type" value="Genomic_DNA"/>
</dbReference>
<accession>A0ABQ4KLP5</accession>
<evidence type="ECO:0000313" key="9">
    <source>
        <dbReference type="Proteomes" id="UP000679950"/>
    </source>
</evidence>
<dbReference type="Pfam" id="PF05400">
    <property type="entry name" value="FliT"/>
    <property type="match status" value="1"/>
</dbReference>
<evidence type="ECO:0000256" key="6">
    <source>
        <dbReference type="ARBA" id="ARBA00093785"/>
    </source>
</evidence>
<comment type="subcellular location">
    <subcellularLocation>
        <location evidence="1">Cytoplasm</location>
        <location evidence="1">Cytosol</location>
    </subcellularLocation>
</comment>
<evidence type="ECO:0000313" key="8">
    <source>
        <dbReference type="EMBL" id="GIN58411.1"/>
    </source>
</evidence>
<keyword evidence="2" id="KW-0963">Cytoplasm</keyword>
<dbReference type="Proteomes" id="UP000679950">
    <property type="component" value="Unassembled WGS sequence"/>
</dbReference>
<name>A0ABQ4KLP5_9BACI</name>
<gene>
    <name evidence="8" type="ORF">J8TS2_27300</name>
</gene>
<evidence type="ECO:0000256" key="3">
    <source>
        <dbReference type="ARBA" id="ARBA00022795"/>
    </source>
</evidence>
<keyword evidence="4" id="KW-0143">Chaperone</keyword>
<dbReference type="InterPro" id="IPR008622">
    <property type="entry name" value="FliT"/>
</dbReference>
<evidence type="ECO:0000256" key="4">
    <source>
        <dbReference type="ARBA" id="ARBA00023186"/>
    </source>
</evidence>
<comment type="caution">
    <text evidence="8">The sequence shown here is derived from an EMBL/GenBank/DDBJ whole genome shotgun (WGS) entry which is preliminary data.</text>
</comment>
<evidence type="ECO:0000256" key="5">
    <source>
        <dbReference type="ARBA" id="ARBA00093765"/>
    </source>
</evidence>
<protein>
    <recommendedName>
        <fullName evidence="7">Flagellar protein FliT</fullName>
    </recommendedName>
</protein>
<comment type="function">
    <text evidence="5">May act as an export chaperone for the filament capping protein FliD.</text>
</comment>
<evidence type="ECO:0000256" key="1">
    <source>
        <dbReference type="ARBA" id="ARBA00004514"/>
    </source>
</evidence>
<comment type="similarity">
    <text evidence="6">Belongs to the bacillales FliT family.</text>
</comment>
<evidence type="ECO:0000256" key="7">
    <source>
        <dbReference type="ARBA" id="ARBA00093797"/>
    </source>
</evidence>